<feature type="transmembrane region" description="Helical" evidence="7">
    <location>
        <begin position="235"/>
        <end position="258"/>
    </location>
</feature>
<feature type="region of interest" description="Disordered" evidence="6">
    <location>
        <begin position="264"/>
        <end position="291"/>
    </location>
</feature>
<organism evidence="8 9">
    <name type="scientific">Oreochromis aureus</name>
    <name type="common">Israeli tilapia</name>
    <name type="synonym">Chromis aureus</name>
    <dbReference type="NCBI Taxonomy" id="47969"/>
    <lineage>
        <taxon>Eukaryota</taxon>
        <taxon>Metazoa</taxon>
        <taxon>Chordata</taxon>
        <taxon>Craniata</taxon>
        <taxon>Vertebrata</taxon>
        <taxon>Euteleostomi</taxon>
        <taxon>Actinopterygii</taxon>
        <taxon>Neopterygii</taxon>
        <taxon>Teleostei</taxon>
        <taxon>Neoteleostei</taxon>
        <taxon>Acanthomorphata</taxon>
        <taxon>Ovalentaria</taxon>
        <taxon>Cichlomorphae</taxon>
        <taxon>Cichliformes</taxon>
        <taxon>Cichlidae</taxon>
        <taxon>African cichlids</taxon>
        <taxon>Pseudocrenilabrinae</taxon>
        <taxon>Oreochromini</taxon>
        <taxon>Oreochromis</taxon>
    </lineage>
</organism>
<evidence type="ECO:0000256" key="4">
    <source>
        <dbReference type="ARBA" id="ARBA00022989"/>
    </source>
</evidence>
<dbReference type="Proteomes" id="UP000472276">
    <property type="component" value="Unassembled WGS sequence"/>
</dbReference>
<name>A0AAZ1XWI2_OREAU</name>
<feature type="transmembrane region" description="Helical" evidence="7">
    <location>
        <begin position="159"/>
        <end position="184"/>
    </location>
</feature>
<gene>
    <name evidence="8" type="primary">LOC116327122</name>
</gene>
<evidence type="ECO:0008006" key="10">
    <source>
        <dbReference type="Google" id="ProtNLM"/>
    </source>
</evidence>
<keyword evidence="9" id="KW-1185">Reference proteome</keyword>
<evidence type="ECO:0000256" key="2">
    <source>
        <dbReference type="ARBA" id="ARBA00009565"/>
    </source>
</evidence>
<keyword evidence="4 7" id="KW-1133">Transmembrane helix</keyword>
<proteinExistence type="inferred from homology"/>
<dbReference type="GO" id="GO:0016020">
    <property type="term" value="C:membrane"/>
    <property type="evidence" value="ECO:0007669"/>
    <property type="project" value="UniProtKB-SubCell"/>
</dbReference>
<dbReference type="AlphaFoldDB" id="A0AAZ1XWI2"/>
<protein>
    <recommendedName>
        <fullName evidence="10">Transmembrane protein 176l.4</fullName>
    </recommendedName>
</protein>
<evidence type="ECO:0000256" key="3">
    <source>
        <dbReference type="ARBA" id="ARBA00022692"/>
    </source>
</evidence>
<sequence>MAAKRKNLDIRKYFSKKPVTEEPTQSSESNGDTRSQSPGSTGRMSVTVSKADGVTVLTLTSDPDSPWPPLCQILKNLCYSPVCCTVSQRLRSLNRTSQTVLGTLQIMIGLLSVGLGAILVSRYVGLWTIRETGYPFWMGGLFIVFGIVSILSDKYPSPCLVIVNMILNLTGVAFATAAIVLYSISVFNIYLWNICGEPDYWYGRHTTPSPSPEQMILQERCLEGKALIKMLYRSIIAVLIVLSVLELCVTISSVVLGIKSLKSKEKGQTKSTDDPELYKPLLEEDTTEPTV</sequence>
<reference evidence="8" key="2">
    <citation type="submission" date="2025-08" db="UniProtKB">
        <authorList>
            <consortium name="Ensembl"/>
        </authorList>
    </citation>
    <scope>IDENTIFICATION</scope>
</reference>
<feature type="compositionally biased region" description="Basic and acidic residues" evidence="6">
    <location>
        <begin position="1"/>
        <end position="12"/>
    </location>
</feature>
<feature type="transmembrane region" description="Helical" evidence="7">
    <location>
        <begin position="132"/>
        <end position="152"/>
    </location>
</feature>
<evidence type="ECO:0000256" key="6">
    <source>
        <dbReference type="SAM" id="MobiDB-lite"/>
    </source>
</evidence>
<dbReference type="InterPro" id="IPR030417">
    <property type="entry name" value="MS4A"/>
</dbReference>
<dbReference type="Ensembl" id="ENSOABT00000070898.1">
    <property type="protein sequence ID" value="ENSOABP00000072756.1"/>
    <property type="gene ID" value="ENSOABG00000019122.2"/>
</dbReference>
<reference evidence="8" key="3">
    <citation type="submission" date="2025-09" db="UniProtKB">
        <authorList>
            <consortium name="Ensembl"/>
        </authorList>
    </citation>
    <scope>IDENTIFICATION</scope>
</reference>
<comment type="similarity">
    <text evidence="2">Belongs to the MS4A family.</text>
</comment>
<keyword evidence="3 7" id="KW-0812">Transmembrane</keyword>
<feature type="compositionally biased region" description="Polar residues" evidence="6">
    <location>
        <begin position="22"/>
        <end position="45"/>
    </location>
</feature>
<feature type="transmembrane region" description="Helical" evidence="7">
    <location>
        <begin position="99"/>
        <end position="120"/>
    </location>
</feature>
<accession>A0AAZ1XWI2</accession>
<feature type="compositionally biased region" description="Basic and acidic residues" evidence="6">
    <location>
        <begin position="264"/>
        <end position="277"/>
    </location>
</feature>
<evidence type="ECO:0000313" key="9">
    <source>
        <dbReference type="Proteomes" id="UP000472276"/>
    </source>
</evidence>
<keyword evidence="5 7" id="KW-0472">Membrane</keyword>
<dbReference type="Pfam" id="PF04103">
    <property type="entry name" value="CD20"/>
    <property type="match status" value="1"/>
</dbReference>
<evidence type="ECO:0000256" key="5">
    <source>
        <dbReference type="ARBA" id="ARBA00023136"/>
    </source>
</evidence>
<evidence type="ECO:0000256" key="7">
    <source>
        <dbReference type="SAM" id="Phobius"/>
    </source>
</evidence>
<feature type="region of interest" description="Disordered" evidence="6">
    <location>
        <begin position="1"/>
        <end position="45"/>
    </location>
</feature>
<evidence type="ECO:0000313" key="8">
    <source>
        <dbReference type="Ensembl" id="ENSOABP00000072756.1"/>
    </source>
</evidence>
<comment type="subcellular location">
    <subcellularLocation>
        <location evidence="1">Membrane</location>
        <topology evidence="1">Multi-pass membrane protein</topology>
    </subcellularLocation>
</comment>
<reference evidence="9" key="1">
    <citation type="submission" date="2020-03" db="EMBL/GenBank/DDBJ databases">
        <title>Evolution of repeat sequences and sex chromosomes of tilapia species revealed by chromosome-level genomes.</title>
        <authorList>
            <person name="Xu L."/>
            <person name="Tao W."/>
            <person name="Wang D."/>
            <person name="Zhou Q."/>
        </authorList>
    </citation>
    <scope>NUCLEOTIDE SEQUENCE [LARGE SCALE GENOMIC DNA]</scope>
    <source>
        <strain evidence="9">Israel</strain>
    </source>
</reference>
<evidence type="ECO:0000256" key="1">
    <source>
        <dbReference type="ARBA" id="ARBA00004141"/>
    </source>
</evidence>
<dbReference type="InterPro" id="IPR007237">
    <property type="entry name" value="CD20-like"/>
</dbReference>
<dbReference type="PANTHER" id="PTHR23320">
    <property type="entry name" value="MEMBRANE-SPANNING 4-DOMAINS SUBFAMILY A MS4A -RELATED"/>
    <property type="match status" value="1"/>
</dbReference>
<dbReference type="PANTHER" id="PTHR23320:SF125">
    <property type="entry name" value="TRANSMEMBRANE PROTEIN 176L.1-RELATED"/>
    <property type="match status" value="1"/>
</dbReference>